<dbReference type="KEGG" id="meso:BSQ44_25610"/>
<reference evidence="1 2" key="1">
    <citation type="submission" date="2016-11" db="EMBL/GenBank/DDBJ databases">
        <title>Mesorhizobium oceanicum sp. nov., isolated from deep seawater in South China Sea.</title>
        <authorList>
            <person name="Fu G.-Y."/>
        </authorList>
    </citation>
    <scope>NUCLEOTIDE SEQUENCE [LARGE SCALE GENOMIC DNA]</scope>
    <source>
        <strain evidence="1 2">B7</strain>
        <plasmid evidence="2">Plasmid unnamed1</plasmid>
    </source>
</reference>
<name>A0A1L3SZU1_9HYPH</name>
<dbReference type="EMBL" id="CP018172">
    <property type="protein sequence ID" value="APH74881.1"/>
    <property type="molecule type" value="Genomic_DNA"/>
</dbReference>
<protein>
    <submittedName>
        <fullName evidence="1">Uncharacterized protein</fullName>
    </submittedName>
</protein>
<evidence type="ECO:0000313" key="2">
    <source>
        <dbReference type="Proteomes" id="UP000182840"/>
    </source>
</evidence>
<evidence type="ECO:0000313" key="1">
    <source>
        <dbReference type="EMBL" id="APH74881.1"/>
    </source>
</evidence>
<dbReference type="OrthoDB" id="9812068at2"/>
<accession>A0A1L3SZU1</accession>
<gene>
    <name evidence="1" type="ORF">BSQ44_25610</name>
</gene>
<proteinExistence type="predicted"/>
<dbReference type="Proteomes" id="UP000182840">
    <property type="component" value="Plasmid unnamed1"/>
</dbReference>
<keyword evidence="1" id="KW-0614">Plasmid</keyword>
<dbReference type="AlphaFoldDB" id="A0A1L3SZU1"/>
<geneLocation type="plasmid" evidence="1">
    <name>unnamed1</name>
</geneLocation>
<keyword evidence="2" id="KW-1185">Reference proteome</keyword>
<sequence length="93" mass="10129">MKIMKTVISVTIMHPEDEPLDHKSLGEMGYQIDEGDWLGRIGTLSEETVPPDKIVAEAKALGNDGSFPECMGWLPDDAGELIEQDNGARTGDD</sequence>
<organism evidence="1 2">
    <name type="scientific">Aquibium oceanicum</name>
    <dbReference type="NCBI Taxonomy" id="1670800"/>
    <lineage>
        <taxon>Bacteria</taxon>
        <taxon>Pseudomonadati</taxon>
        <taxon>Pseudomonadota</taxon>
        <taxon>Alphaproteobacteria</taxon>
        <taxon>Hyphomicrobiales</taxon>
        <taxon>Phyllobacteriaceae</taxon>
        <taxon>Aquibium</taxon>
    </lineage>
</organism>
<dbReference type="RefSeq" id="WP_072608337.1">
    <property type="nucleotide sequence ID" value="NZ_CP018172.1"/>
</dbReference>